<feature type="transmembrane region" description="Helical" evidence="1">
    <location>
        <begin position="207"/>
        <end position="227"/>
    </location>
</feature>
<reference evidence="2 3" key="1">
    <citation type="submission" date="2024-07" db="EMBL/GenBank/DDBJ databases">
        <authorList>
            <person name="Thanompreechachai J."/>
            <person name="Duangmal K."/>
        </authorList>
    </citation>
    <scope>NUCLEOTIDE SEQUENCE [LARGE SCALE GENOMIC DNA]</scope>
    <source>
        <strain evidence="2 3">LSe6-4</strain>
    </source>
</reference>
<evidence type="ECO:0000256" key="1">
    <source>
        <dbReference type="SAM" id="Phobius"/>
    </source>
</evidence>
<dbReference type="Proteomes" id="UP001565927">
    <property type="component" value="Unassembled WGS sequence"/>
</dbReference>
<proteinExistence type="predicted"/>
<keyword evidence="3" id="KW-1185">Reference proteome</keyword>
<keyword evidence="1" id="KW-0812">Transmembrane</keyword>
<feature type="transmembrane region" description="Helical" evidence="1">
    <location>
        <begin position="261"/>
        <end position="288"/>
    </location>
</feature>
<protein>
    <recommendedName>
        <fullName evidence="4">Glycosyltransferase RgtA/B/C/D-like domain-containing protein</fullName>
    </recommendedName>
</protein>
<feature type="transmembrane region" description="Helical" evidence="1">
    <location>
        <begin position="327"/>
        <end position="348"/>
    </location>
</feature>
<evidence type="ECO:0000313" key="2">
    <source>
        <dbReference type="EMBL" id="MEZ0165636.1"/>
    </source>
</evidence>
<feature type="transmembrane region" description="Helical" evidence="1">
    <location>
        <begin position="300"/>
        <end position="321"/>
    </location>
</feature>
<sequence length="521" mass="55113">MSNGISDGVTDEVRAVPARRPASRVGALVPALGIGVLAAATFVLLRTALVDDAYITLAYARNLALHGTWGLLSDVQSNTATSPLWVLLLGAVTFVVRRPVVALGILHVLVAVALTLSLTSAARRTRLPAWVGPVAAVAVGVNPLLLSSVGLESAFLVLLLSLLLLTAVQGRALPFGLVAGAVFLTRMDAGVVIAVLTLLTPAILRRVWVAVPAALLVVLPWMTWSWFVLGSAVPDTVVIKTLQKSWEQYDVTNGAQMYVEVYGITAVLAFLPVVLGGLGWCVLAAFAWTGRREGGGGPRLWPWLVLGLGGLAHYVALSLLGVPPYHWYYAVLVALSTVTAVAALGVLFRTVEVRPVGLGAAAAALVVGVASVGVDLRAGTPWRIAPIQTNWAEPSQYTQIALDVQQVLTERGGPQHVGSPGEVGHLAYVCDCVVDYFADPARVQPMIDQVQAESSPLGRRLLEWNFTHRDTAAEPVPVAGDLFRFDRGTEPPAARGLPTWPVTTTWDMPLSDIVLLPAGGL</sequence>
<feature type="transmembrane region" description="Helical" evidence="1">
    <location>
        <begin position="153"/>
        <end position="172"/>
    </location>
</feature>
<dbReference type="EMBL" id="JBGFTU010000013">
    <property type="protein sequence ID" value="MEZ0165636.1"/>
    <property type="molecule type" value="Genomic_DNA"/>
</dbReference>
<organism evidence="2 3">
    <name type="scientific">Kineococcus halophytocola</name>
    <dbReference type="NCBI Taxonomy" id="3234027"/>
    <lineage>
        <taxon>Bacteria</taxon>
        <taxon>Bacillati</taxon>
        <taxon>Actinomycetota</taxon>
        <taxon>Actinomycetes</taxon>
        <taxon>Kineosporiales</taxon>
        <taxon>Kineosporiaceae</taxon>
        <taxon>Kineococcus</taxon>
    </lineage>
</organism>
<feature type="transmembrane region" description="Helical" evidence="1">
    <location>
        <begin position="178"/>
        <end position="200"/>
    </location>
</feature>
<accession>A0ABV4H5G7</accession>
<comment type="caution">
    <text evidence="2">The sequence shown here is derived from an EMBL/GenBank/DDBJ whole genome shotgun (WGS) entry which is preliminary data.</text>
</comment>
<feature type="transmembrane region" description="Helical" evidence="1">
    <location>
        <begin position="127"/>
        <end position="146"/>
    </location>
</feature>
<keyword evidence="1" id="KW-0472">Membrane</keyword>
<gene>
    <name evidence="2" type="ORF">AB2L27_12815</name>
</gene>
<evidence type="ECO:0008006" key="4">
    <source>
        <dbReference type="Google" id="ProtNLM"/>
    </source>
</evidence>
<keyword evidence="1" id="KW-1133">Transmembrane helix</keyword>
<feature type="transmembrane region" description="Helical" evidence="1">
    <location>
        <begin position="79"/>
        <end position="96"/>
    </location>
</feature>
<name>A0ABV4H5G7_9ACTN</name>
<feature type="transmembrane region" description="Helical" evidence="1">
    <location>
        <begin position="103"/>
        <end position="121"/>
    </location>
</feature>
<dbReference type="RefSeq" id="WP_370441859.1">
    <property type="nucleotide sequence ID" value="NZ_JBGFTU010000013.1"/>
</dbReference>
<feature type="transmembrane region" description="Helical" evidence="1">
    <location>
        <begin position="355"/>
        <end position="374"/>
    </location>
</feature>
<evidence type="ECO:0000313" key="3">
    <source>
        <dbReference type="Proteomes" id="UP001565927"/>
    </source>
</evidence>
<feature type="transmembrane region" description="Helical" evidence="1">
    <location>
        <begin position="25"/>
        <end position="45"/>
    </location>
</feature>